<gene>
    <name evidence="2" type="ORF">TWF718_009649</name>
</gene>
<feature type="chain" id="PRO_5042903981" description="Secreted protein" evidence="1">
    <location>
        <begin position="24"/>
        <end position="225"/>
    </location>
</feature>
<accession>A0AAN8MMV6</accession>
<dbReference type="Proteomes" id="UP001313282">
    <property type="component" value="Unassembled WGS sequence"/>
</dbReference>
<evidence type="ECO:0008006" key="4">
    <source>
        <dbReference type="Google" id="ProtNLM"/>
    </source>
</evidence>
<keyword evidence="1" id="KW-0732">Signal</keyword>
<evidence type="ECO:0000256" key="1">
    <source>
        <dbReference type="SAM" id="SignalP"/>
    </source>
</evidence>
<comment type="caution">
    <text evidence="2">The sequence shown here is derived from an EMBL/GenBank/DDBJ whole genome shotgun (WGS) entry which is preliminary data.</text>
</comment>
<dbReference type="AlphaFoldDB" id="A0AAN8MMV6"/>
<keyword evidence="3" id="KW-1185">Reference proteome</keyword>
<name>A0AAN8MMV6_9PEZI</name>
<feature type="signal peptide" evidence="1">
    <location>
        <begin position="1"/>
        <end position="23"/>
    </location>
</feature>
<reference evidence="2 3" key="1">
    <citation type="submission" date="2019-10" db="EMBL/GenBank/DDBJ databases">
        <authorList>
            <person name="Palmer J.M."/>
        </authorList>
    </citation>
    <scope>NUCLEOTIDE SEQUENCE [LARGE SCALE GENOMIC DNA]</scope>
    <source>
        <strain evidence="2 3">TWF718</strain>
    </source>
</reference>
<dbReference type="EMBL" id="JAVHNR010000007">
    <property type="protein sequence ID" value="KAK6336860.1"/>
    <property type="molecule type" value="Genomic_DNA"/>
</dbReference>
<proteinExistence type="predicted"/>
<protein>
    <recommendedName>
        <fullName evidence="4">Secreted protein</fullName>
    </recommendedName>
</protein>
<sequence>MVGFTRELAVAVAVLSFFSETIAAPPPEVDFVNLIETAKGLPTVQELNLTNADLARPNPELMRLFSRAVRETLSSNDPHVARATLEKRYEPRCSTGPSCTVTDARACLNYFVNTISGKKCQITVQKRVQMCRMGTCAWDAVLRDGVTHAQTFCINVGEGGNWVLKNCEKNGRVAGRVTPIRTIFFLILQDNIFTLEIEADEEPCKSGSNAALGNGDLIVDIVGRP</sequence>
<evidence type="ECO:0000313" key="3">
    <source>
        <dbReference type="Proteomes" id="UP001313282"/>
    </source>
</evidence>
<organism evidence="2 3">
    <name type="scientific">Orbilia javanica</name>
    <dbReference type="NCBI Taxonomy" id="47235"/>
    <lineage>
        <taxon>Eukaryota</taxon>
        <taxon>Fungi</taxon>
        <taxon>Dikarya</taxon>
        <taxon>Ascomycota</taxon>
        <taxon>Pezizomycotina</taxon>
        <taxon>Orbiliomycetes</taxon>
        <taxon>Orbiliales</taxon>
        <taxon>Orbiliaceae</taxon>
        <taxon>Orbilia</taxon>
    </lineage>
</organism>
<evidence type="ECO:0000313" key="2">
    <source>
        <dbReference type="EMBL" id="KAK6336860.1"/>
    </source>
</evidence>